<dbReference type="AlphaFoldDB" id="A0A1I0DB68"/>
<evidence type="ECO:0000313" key="1">
    <source>
        <dbReference type="EMBL" id="SET29540.1"/>
    </source>
</evidence>
<name>A0A1I0DB68_9BACI</name>
<protein>
    <recommendedName>
        <fullName evidence="3">Peptidyl-prolyl cis-trans isomerase</fullName>
    </recommendedName>
</protein>
<dbReference type="Proteomes" id="UP000198618">
    <property type="component" value="Unassembled WGS sequence"/>
</dbReference>
<evidence type="ECO:0000313" key="2">
    <source>
        <dbReference type="Proteomes" id="UP000198618"/>
    </source>
</evidence>
<dbReference type="STRING" id="930131.SAMN05216389_108109"/>
<dbReference type="EMBL" id="FOHE01000008">
    <property type="protein sequence ID" value="SET29540.1"/>
    <property type="molecule type" value="Genomic_DNA"/>
</dbReference>
<accession>A0A1I0DB68</accession>
<dbReference type="RefSeq" id="WP_090869547.1">
    <property type="nucleotide sequence ID" value="NZ_FOHE01000008.1"/>
</dbReference>
<keyword evidence="2" id="KW-1185">Reference proteome</keyword>
<organism evidence="1 2">
    <name type="scientific">Oceanobacillus limi</name>
    <dbReference type="NCBI Taxonomy" id="930131"/>
    <lineage>
        <taxon>Bacteria</taxon>
        <taxon>Bacillati</taxon>
        <taxon>Bacillota</taxon>
        <taxon>Bacilli</taxon>
        <taxon>Bacillales</taxon>
        <taxon>Bacillaceae</taxon>
        <taxon>Oceanobacillus</taxon>
    </lineage>
</organism>
<evidence type="ECO:0008006" key="3">
    <source>
        <dbReference type="Google" id="ProtNLM"/>
    </source>
</evidence>
<sequence length="163" mass="18589">MIVPIIGNVTYSITMDPTVWIFDDRKIELGEAFSSKVNKDVNQDEVLEQAAKRWDREVYHQNVKPPVNKSISRLEGEKILTESYVMPIQDFINHAEIGSDAKEAQLITTHEEIVIPIEELKNSYFLFALEGKPLKEDGPVHLLYKDGSNQDNPIKGIQKINIL</sequence>
<reference evidence="1 2" key="1">
    <citation type="submission" date="2016-10" db="EMBL/GenBank/DDBJ databases">
        <authorList>
            <person name="de Groot N.N."/>
        </authorList>
    </citation>
    <scope>NUCLEOTIDE SEQUENCE [LARGE SCALE GENOMIC DNA]</scope>
    <source>
        <strain evidence="1 2">IBRC-M 10780</strain>
    </source>
</reference>
<dbReference type="OrthoDB" id="2404998at2"/>
<gene>
    <name evidence="1" type="ORF">SAMN05216389_108109</name>
</gene>
<proteinExistence type="predicted"/>